<evidence type="ECO:0000256" key="5">
    <source>
        <dbReference type="ARBA" id="ARBA00023004"/>
    </source>
</evidence>
<dbReference type="PANTHER" id="PTHR47627:SF1">
    <property type="entry name" value="RUBREDOXIN-1-RELATED"/>
    <property type="match status" value="1"/>
</dbReference>
<dbReference type="GO" id="GO:0009055">
    <property type="term" value="F:electron transfer activity"/>
    <property type="evidence" value="ECO:0007669"/>
    <property type="project" value="TreeGrafter"/>
</dbReference>
<dbReference type="KEGG" id="mhey:H2LOC_000835"/>
<dbReference type="RefSeq" id="WP_136494665.1">
    <property type="nucleotide sequence ID" value="NZ_CP046052.1"/>
</dbReference>
<dbReference type="InterPro" id="IPR024934">
    <property type="entry name" value="Rubredoxin-like_dom"/>
</dbReference>
<keyword evidence="9" id="KW-1185">Reference proteome</keyword>
<evidence type="ECO:0000256" key="4">
    <source>
        <dbReference type="ARBA" id="ARBA00022982"/>
    </source>
</evidence>
<dbReference type="OrthoDB" id="9808980at2"/>
<dbReference type="Pfam" id="PF00301">
    <property type="entry name" value="Rubredoxin"/>
    <property type="match status" value="1"/>
</dbReference>
<dbReference type="InterPro" id="IPR018527">
    <property type="entry name" value="Rubredoxin_Fe_BS"/>
</dbReference>
<evidence type="ECO:0000256" key="2">
    <source>
        <dbReference type="ARBA" id="ARBA00022448"/>
    </source>
</evidence>
<dbReference type="Gene3D" id="2.20.28.10">
    <property type="match status" value="1"/>
</dbReference>
<reference evidence="8 9" key="1">
    <citation type="submission" date="2019-11" db="EMBL/GenBank/DDBJ databases">
        <title>The genome sequence of Methylocystis heyeri.</title>
        <authorList>
            <person name="Oshkin I.Y."/>
            <person name="Miroshnikov K."/>
            <person name="Dedysh S.N."/>
        </authorList>
    </citation>
    <scope>NUCLEOTIDE SEQUENCE [LARGE SCALE GENOMIC DNA]</scope>
    <source>
        <strain evidence="8 9">H2</strain>
    </source>
</reference>
<keyword evidence="2" id="KW-0813">Transport</keyword>
<comment type="similarity">
    <text evidence="6">Belongs to the rubredoxin family.</text>
</comment>
<dbReference type="PANTHER" id="PTHR47627">
    <property type="entry name" value="RUBREDOXIN"/>
    <property type="match status" value="1"/>
</dbReference>
<feature type="domain" description="Rubredoxin-like" evidence="7">
    <location>
        <begin position="15"/>
        <end position="66"/>
    </location>
</feature>
<dbReference type="GO" id="GO:0043448">
    <property type="term" value="P:alkane catabolic process"/>
    <property type="evidence" value="ECO:0007669"/>
    <property type="project" value="TreeGrafter"/>
</dbReference>
<organism evidence="8 9">
    <name type="scientific">Methylocystis heyeri</name>
    <dbReference type="NCBI Taxonomy" id="391905"/>
    <lineage>
        <taxon>Bacteria</taxon>
        <taxon>Pseudomonadati</taxon>
        <taxon>Pseudomonadota</taxon>
        <taxon>Alphaproteobacteria</taxon>
        <taxon>Hyphomicrobiales</taxon>
        <taxon>Methylocystaceae</taxon>
        <taxon>Methylocystis</taxon>
    </lineage>
</organism>
<dbReference type="PRINTS" id="PR00163">
    <property type="entry name" value="RUBREDOXIN"/>
</dbReference>
<keyword evidence="5 6" id="KW-0408">Iron</keyword>
<dbReference type="InterPro" id="IPR050526">
    <property type="entry name" value="Rubredoxin_ET"/>
</dbReference>
<dbReference type="GO" id="GO:0005506">
    <property type="term" value="F:iron ion binding"/>
    <property type="evidence" value="ECO:0007669"/>
    <property type="project" value="UniProtKB-UniRule"/>
</dbReference>
<dbReference type="Proteomes" id="UP000309061">
    <property type="component" value="Chromosome"/>
</dbReference>
<keyword evidence="4 6" id="KW-0249">Electron transport</keyword>
<evidence type="ECO:0000256" key="6">
    <source>
        <dbReference type="RuleBase" id="RU003820"/>
    </source>
</evidence>
<evidence type="ECO:0000313" key="8">
    <source>
        <dbReference type="EMBL" id="QGM44359.1"/>
    </source>
</evidence>
<protein>
    <recommendedName>
        <fullName evidence="6">Rubredoxin</fullName>
    </recommendedName>
</protein>
<sequence>MSFENFDAPADLPDDAKMECGVCWQVYDPAAGDDVWQIPPGTPFSALPEDWRCPCCDAPRSKFLRLGDDKSV</sequence>
<comment type="cofactor">
    <cofactor evidence="1 6">
        <name>Fe(3+)</name>
        <dbReference type="ChEBI" id="CHEBI:29034"/>
    </cofactor>
</comment>
<gene>
    <name evidence="8" type="ORF">H2LOC_000835</name>
</gene>
<evidence type="ECO:0000259" key="7">
    <source>
        <dbReference type="PROSITE" id="PS50903"/>
    </source>
</evidence>
<dbReference type="InterPro" id="IPR024935">
    <property type="entry name" value="Rubredoxin_dom"/>
</dbReference>
<evidence type="ECO:0000313" key="9">
    <source>
        <dbReference type="Proteomes" id="UP000309061"/>
    </source>
</evidence>
<proteinExistence type="inferred from homology"/>
<name>A0A6B8K954_9HYPH</name>
<keyword evidence="3 6" id="KW-0479">Metal-binding</keyword>
<evidence type="ECO:0000256" key="3">
    <source>
        <dbReference type="ARBA" id="ARBA00022723"/>
    </source>
</evidence>
<accession>A0A6B8K954</accession>
<dbReference type="PROSITE" id="PS00202">
    <property type="entry name" value="RUBREDOXIN"/>
    <property type="match status" value="1"/>
</dbReference>
<dbReference type="AlphaFoldDB" id="A0A6B8K954"/>
<evidence type="ECO:0000256" key="1">
    <source>
        <dbReference type="ARBA" id="ARBA00001965"/>
    </source>
</evidence>
<dbReference type="EMBL" id="CP046052">
    <property type="protein sequence ID" value="QGM44359.1"/>
    <property type="molecule type" value="Genomic_DNA"/>
</dbReference>
<dbReference type="CDD" id="cd00730">
    <property type="entry name" value="rubredoxin"/>
    <property type="match status" value="1"/>
</dbReference>
<dbReference type="PROSITE" id="PS50903">
    <property type="entry name" value="RUBREDOXIN_LIKE"/>
    <property type="match status" value="1"/>
</dbReference>
<dbReference type="SUPFAM" id="SSF57802">
    <property type="entry name" value="Rubredoxin-like"/>
    <property type="match status" value="1"/>
</dbReference>